<evidence type="ECO:0000313" key="1">
    <source>
        <dbReference type="EMBL" id="CBK22305.2"/>
    </source>
</evidence>
<proteinExistence type="predicted"/>
<evidence type="ECO:0000313" key="2">
    <source>
        <dbReference type="Proteomes" id="UP000008312"/>
    </source>
</evidence>
<dbReference type="InParanoid" id="D8M2L6"/>
<dbReference type="EMBL" id="FN668649">
    <property type="protein sequence ID" value="CBK22305.2"/>
    <property type="molecule type" value="Genomic_DNA"/>
</dbReference>
<organism evidence="1">
    <name type="scientific">Blastocystis hominis</name>
    <dbReference type="NCBI Taxonomy" id="12968"/>
    <lineage>
        <taxon>Eukaryota</taxon>
        <taxon>Sar</taxon>
        <taxon>Stramenopiles</taxon>
        <taxon>Bigyra</taxon>
        <taxon>Opalozoa</taxon>
        <taxon>Opalinata</taxon>
        <taxon>Blastocystidae</taxon>
        <taxon>Blastocystis</taxon>
    </lineage>
</organism>
<accession>D8M2L6</accession>
<reference evidence="1" key="1">
    <citation type="submission" date="2010-02" db="EMBL/GenBank/DDBJ databases">
        <title>Sequencing and annotation of the Blastocystis hominis genome.</title>
        <authorList>
            <person name="Wincker P."/>
        </authorList>
    </citation>
    <scope>NUCLEOTIDE SEQUENCE</scope>
    <source>
        <strain evidence="1">Singapore isolate B</strain>
    </source>
</reference>
<dbReference type="OrthoDB" id="10681525at2759"/>
<sequence>MFFHTHNSIIECDQTHASCESNLFLYRYNKGKQRFKKRYELRFSPLQAEYSIVSIKELEVKPFGETCIFCLIHVDSLSRYELYQLEFETSKFMFMLSFTFNGSVEKLFLVDGPQIASEDGDISILQIDPAFSERQMVQSEPTAVIVTSPSGSSNSTLSVVYANNTFSIPLSSCPLSPPFSTEIVSTSDNFFYCVLHSPSTVLIGVFVESLFVSLLNETAEFRSIEKVRYFGNQAVIVQLNSSAVILRNGRIESRFRGEQVFVDDFCNSGFPAYFCLENEKTTEYSLLMADHAVLVRSFLRIHSQKRDKCRMEPQTSLQPREGQSKLNETGRSLFFFGLRNRMQVLEKELKKIRIQEEVLVSIERREKQNVRWNRFVEGRTAIRSKAMEMAAIPIGVERIQSWKIGKSIRVELEGVWKESTCKAFFWCYALCQNCSIRSKRNQIANGRFRAVFFVEGVKLLSKDPSFYLFVNWDGVNRFLGEYSFALKPQDSSDYALIYKEHLESSKVIHYLKQIPGVRFSFVTSSMKCAHVSTDFDTMLLLEKTIRRIDPHSSVLVDRLPLQKTCELIESICECLLNELRLIKEENCVLRCETQR</sequence>
<dbReference type="RefSeq" id="XP_012896353.1">
    <property type="nucleotide sequence ID" value="XM_013040899.1"/>
</dbReference>
<dbReference type="Proteomes" id="UP000008312">
    <property type="component" value="Unassembled WGS sequence"/>
</dbReference>
<gene>
    <name evidence="1" type="ORF">GSBLH_T00002353001</name>
</gene>
<name>D8M2L6_BLAHO</name>
<keyword evidence="2" id="KW-1185">Reference proteome</keyword>
<protein>
    <submittedName>
        <fullName evidence="1">Uncharacterized protein</fullName>
    </submittedName>
</protein>
<dbReference type="AlphaFoldDB" id="D8M2L6"/>
<dbReference type="GeneID" id="24919530"/>